<protein>
    <submittedName>
        <fullName evidence="2">Arginosuccinate synthase</fullName>
    </submittedName>
</protein>
<reference evidence="3" key="1">
    <citation type="submission" date="2018-10" db="EMBL/GenBank/DDBJ databases">
        <authorList>
            <person name="Vincent A.T."/>
            <person name="Schiettekatte O."/>
            <person name="Bourhy P."/>
            <person name="Veyrier F.J."/>
            <person name="Picardeau M."/>
        </authorList>
    </citation>
    <scope>NUCLEOTIDE SEQUENCE</scope>
    <source>
        <strain evidence="3">201702690</strain>
    </source>
</reference>
<comment type="caution">
    <text evidence="2">The sequence shown here is derived from an EMBL/GenBank/DDBJ whole genome shotgun (WGS) entry which is preliminary data.</text>
</comment>
<organism evidence="2 5">
    <name type="scientific">Leptospira langatensis</name>
    <dbReference type="NCBI Taxonomy" id="2484983"/>
    <lineage>
        <taxon>Bacteria</taxon>
        <taxon>Pseudomonadati</taxon>
        <taxon>Spirochaetota</taxon>
        <taxon>Spirochaetia</taxon>
        <taxon>Leptospirales</taxon>
        <taxon>Leptospiraceae</taxon>
        <taxon>Leptospira</taxon>
    </lineage>
</organism>
<dbReference type="Pfam" id="PF01171">
    <property type="entry name" value="ATP_bind_3"/>
    <property type="match status" value="1"/>
</dbReference>
<reference evidence="4 5" key="2">
    <citation type="journal article" date="2019" name="PLoS Negl. Trop. Dis.">
        <title>Revisiting the worldwide diversity of Leptospira species in the environment.</title>
        <authorList>
            <person name="Vincent A.T."/>
            <person name="Schiettekatte O."/>
            <person name="Bourhy P."/>
            <person name="Veyrier F.J."/>
            <person name="Picardeau M."/>
        </authorList>
    </citation>
    <scope>NUCLEOTIDE SEQUENCE [LARGE SCALE GENOMIC DNA]</scope>
    <source>
        <strain evidence="4">201702690</strain>
        <strain evidence="2 5">SSW18</strain>
    </source>
</reference>
<dbReference type="EMBL" id="RQER01000006">
    <property type="protein sequence ID" value="TGK01594.1"/>
    <property type="molecule type" value="Genomic_DNA"/>
</dbReference>
<dbReference type="Gene3D" id="3.40.50.620">
    <property type="entry name" value="HUPs"/>
    <property type="match status" value="1"/>
</dbReference>
<accession>A0A5F1ZUM1</accession>
<proteinExistence type="predicted"/>
<dbReference type="EMBL" id="RQGC01000004">
    <property type="protein sequence ID" value="TGL41956.1"/>
    <property type="molecule type" value="Genomic_DNA"/>
</dbReference>
<dbReference type="Proteomes" id="UP000297273">
    <property type="component" value="Unassembled WGS sequence"/>
</dbReference>
<dbReference type="SUPFAM" id="SSF52402">
    <property type="entry name" value="Adenine nucleotide alpha hydrolases-like"/>
    <property type="match status" value="1"/>
</dbReference>
<dbReference type="InterPro" id="IPR014729">
    <property type="entry name" value="Rossmann-like_a/b/a_fold"/>
</dbReference>
<evidence type="ECO:0000313" key="3">
    <source>
        <dbReference type="EMBL" id="TGL41956.1"/>
    </source>
</evidence>
<dbReference type="AlphaFoldDB" id="A0A5F1ZUM1"/>
<dbReference type="RefSeq" id="WP_135644500.1">
    <property type="nucleotide sequence ID" value="NZ_RQER01000006.1"/>
</dbReference>
<evidence type="ECO:0000313" key="2">
    <source>
        <dbReference type="EMBL" id="TGK01594.1"/>
    </source>
</evidence>
<feature type="domain" description="tRNA(Ile)-lysidine/2-thiocytidine synthase N-terminal" evidence="1">
    <location>
        <begin position="28"/>
        <end position="86"/>
    </location>
</feature>
<dbReference type="InterPro" id="IPR011063">
    <property type="entry name" value="TilS/TtcA_N"/>
</dbReference>
<evidence type="ECO:0000313" key="4">
    <source>
        <dbReference type="Proteomes" id="UP000297273"/>
    </source>
</evidence>
<name>A0A5F1ZUM1_9LEPT</name>
<evidence type="ECO:0000313" key="5">
    <source>
        <dbReference type="Proteomes" id="UP000297946"/>
    </source>
</evidence>
<dbReference type="OrthoDB" id="9774475at2"/>
<dbReference type="Proteomes" id="UP000297946">
    <property type="component" value="Unassembled WGS sequence"/>
</dbReference>
<gene>
    <name evidence="2" type="ORF">EHO57_11790</name>
    <name evidence="3" type="ORF">EHQ53_07080</name>
</gene>
<sequence length="105" mass="12531">MKEQIQTIFQTAWNKLEIYHPLMREKQAILAFSGGKDSSLLLQFYLWLLQKREIQKSPILYHLDHSIRMNTDQESEIRNFTNTLDLISVFKKKTFRNSLKELNSV</sequence>
<keyword evidence="4" id="KW-1185">Reference proteome</keyword>
<evidence type="ECO:0000259" key="1">
    <source>
        <dbReference type="Pfam" id="PF01171"/>
    </source>
</evidence>